<dbReference type="EMBL" id="ALNK01000027">
    <property type="protein sequence ID" value="EJU21525.1"/>
    <property type="molecule type" value="Genomic_DNA"/>
</dbReference>
<comment type="caution">
    <text evidence="1">The sequence shown here is derived from an EMBL/GenBank/DDBJ whole genome shotgun (WGS) entry which is preliminary data.</text>
</comment>
<evidence type="ECO:0000313" key="1">
    <source>
        <dbReference type="EMBL" id="EJU21525.1"/>
    </source>
</evidence>
<dbReference type="AlphaFoldDB" id="J6H8I8"/>
<dbReference type="InterPro" id="IPR045722">
    <property type="entry name" value="DUF6076"/>
</dbReference>
<dbReference type="PATRIC" id="fig|796941.3.peg.1506"/>
<sequence length="390" mass="46076">MFSYNDIINSKLLQSSFYTLSQNKEGIYFEYLPTDFNEMIEQNMIYESEEFSLLLNLFGLDITSEKLPFSEIRKLLFIDKEEDETGELDLDESDFDLTKDTKNFISSYLKLFKDLTEVYPILYILFGNVWTILRYLVCKEGLYDGKYKIDFDSASNAYVNLYNDIRYILTHREQMKQELLDIFNISSEYKVKLPTSEIALIYQAYNQNRGYDLILNELNPYIKDAENQLLNSWEDIIKILPSKLNEELSFPTCDSLTKFVKQMVQVLIHKEQTLRKCKNCDRFFVARYSSLAEYCTRKVTGTKQACQEYASKKIYKKKQAENPLYQVFTTYYNRIYGRIRRGSLDKDTTLLDDIKLLHQEFSSKYDTSNDSESKEKIIESFIIEADKLLS</sequence>
<protein>
    <submittedName>
        <fullName evidence="1">Uncharacterized protein</fullName>
    </submittedName>
</protein>
<evidence type="ECO:0000313" key="2">
    <source>
        <dbReference type="Proteomes" id="UP000005244"/>
    </source>
</evidence>
<gene>
    <name evidence="1" type="ORF">HMPREF1143_0218</name>
</gene>
<organism evidence="1 2">
    <name type="scientific">Peptoanaerobacter stomatis</name>
    <dbReference type="NCBI Taxonomy" id="796937"/>
    <lineage>
        <taxon>Bacteria</taxon>
        <taxon>Bacillati</taxon>
        <taxon>Bacillota</taxon>
        <taxon>Clostridia</taxon>
        <taxon>Peptostreptococcales</taxon>
        <taxon>Filifactoraceae</taxon>
        <taxon>Peptoanaerobacter</taxon>
    </lineage>
</organism>
<reference evidence="1 2" key="1">
    <citation type="submission" date="2012-07" db="EMBL/GenBank/DDBJ databases">
        <authorList>
            <person name="Durkin A.S."/>
            <person name="McCorrison J."/>
            <person name="Torralba M."/>
            <person name="Gillis M."/>
            <person name="Methe B."/>
            <person name="Sutton G."/>
            <person name="Nelson K.E."/>
        </authorList>
    </citation>
    <scope>NUCLEOTIDE SEQUENCE [LARGE SCALE GENOMIC DNA]</scope>
    <source>
        <strain evidence="1 2">OBRC8</strain>
    </source>
</reference>
<dbReference type="Pfam" id="PF19553">
    <property type="entry name" value="DUF6076"/>
    <property type="match status" value="1"/>
</dbReference>
<proteinExistence type="predicted"/>
<name>J6H8I8_9FIRM</name>
<accession>J6H8I8</accession>
<dbReference type="Proteomes" id="UP000005244">
    <property type="component" value="Unassembled WGS sequence"/>
</dbReference>
<keyword evidence="2" id="KW-1185">Reference proteome</keyword>